<dbReference type="EMBL" id="JAWDGP010005738">
    <property type="protein sequence ID" value="KAK3752846.1"/>
    <property type="molecule type" value="Genomic_DNA"/>
</dbReference>
<evidence type="ECO:0000313" key="1">
    <source>
        <dbReference type="EMBL" id="KAK3752846.1"/>
    </source>
</evidence>
<proteinExistence type="predicted"/>
<gene>
    <name evidence="1" type="ORF">RRG08_007084</name>
</gene>
<dbReference type="Proteomes" id="UP001283361">
    <property type="component" value="Unassembled WGS sequence"/>
</dbReference>
<protein>
    <submittedName>
        <fullName evidence="1">Uncharacterized protein</fullName>
    </submittedName>
</protein>
<name>A0AAE1D2U5_9GAST</name>
<reference evidence="1" key="1">
    <citation type="journal article" date="2023" name="G3 (Bethesda)">
        <title>A reference genome for the long-term kleptoplast-retaining sea slug Elysia crispata morphotype clarki.</title>
        <authorList>
            <person name="Eastman K.E."/>
            <person name="Pendleton A.L."/>
            <person name="Shaikh M.A."/>
            <person name="Suttiyut T."/>
            <person name="Ogas R."/>
            <person name="Tomko P."/>
            <person name="Gavelis G."/>
            <person name="Widhalm J.R."/>
            <person name="Wisecaver J.H."/>
        </authorList>
    </citation>
    <scope>NUCLEOTIDE SEQUENCE</scope>
    <source>
        <strain evidence="1">ECLA1</strain>
    </source>
</reference>
<keyword evidence="2" id="KW-1185">Reference proteome</keyword>
<comment type="caution">
    <text evidence="1">The sequence shown here is derived from an EMBL/GenBank/DDBJ whole genome shotgun (WGS) entry which is preliminary data.</text>
</comment>
<accession>A0AAE1D2U5</accession>
<sequence length="192" mass="21357">MGETLCLSVKRAGVGLSNVRVLHALNAIKEIADTIRQHTIISVHLAPPASVAAVVVSFKAPELWPTNANVWFLLFETIIATHTPAISNDTTRFHFLVQLLDFSTSRRGPSCFGKSPSFRHIMSLLRTLSHIPLGYRVKQFQKDTALLGIAGLGDRRFGRTTPIRATRAMLLTRTAFLGYAKHHSGFRTIERR</sequence>
<dbReference type="AlphaFoldDB" id="A0AAE1D2U5"/>
<organism evidence="1 2">
    <name type="scientific">Elysia crispata</name>
    <name type="common">lettuce slug</name>
    <dbReference type="NCBI Taxonomy" id="231223"/>
    <lineage>
        <taxon>Eukaryota</taxon>
        <taxon>Metazoa</taxon>
        <taxon>Spiralia</taxon>
        <taxon>Lophotrochozoa</taxon>
        <taxon>Mollusca</taxon>
        <taxon>Gastropoda</taxon>
        <taxon>Heterobranchia</taxon>
        <taxon>Euthyneura</taxon>
        <taxon>Panpulmonata</taxon>
        <taxon>Sacoglossa</taxon>
        <taxon>Placobranchoidea</taxon>
        <taxon>Plakobranchidae</taxon>
        <taxon>Elysia</taxon>
    </lineage>
</organism>
<evidence type="ECO:0000313" key="2">
    <source>
        <dbReference type="Proteomes" id="UP001283361"/>
    </source>
</evidence>